<evidence type="ECO:0000256" key="2">
    <source>
        <dbReference type="ARBA" id="ARBA00022448"/>
    </source>
</evidence>
<gene>
    <name evidence="8" type="ORF">F2Y87_31075</name>
</gene>
<comment type="similarity">
    <text evidence="7">Belongs to the TonB-dependent receptor family.</text>
</comment>
<dbReference type="Proteomes" id="UP000482653">
    <property type="component" value="Unassembled WGS sequence"/>
</dbReference>
<feature type="non-terminal residue" evidence="8">
    <location>
        <position position="347"/>
    </location>
</feature>
<dbReference type="EMBL" id="VVYX01000376">
    <property type="protein sequence ID" value="KAA5401044.1"/>
    <property type="molecule type" value="Genomic_DNA"/>
</dbReference>
<sequence>SMYDNNGNYEQYPMSGLPTNGGYNYYFDRQYYDLEKGYTVLNTIFNAKITLPAGFSYQFNIAPRYQWFYDRYWMSADLPNASAADRGVNRGWSKNFDWNLNNTITWDKIFGEHHFTATLVQEAEEHRYWSDNVNARNITPSDALGFHYTQGANKTQSGFSTNDTHYTAASYLGRLFYSFKDRYMFTGTFRRDGYSGFGSNNPWGNFGSVGLSWVFSEENFMSDAHDWMDMGKLRLSWGTNGNREFGDVYSTLSNLSLAGGSMVYYQNGNSNVVNPLYMSRLAAPNLEWEKTKAWNIGLDFSFLNGRLTANMDYYLKKTTDMIMSQRLPSFSGFGSIMANLGEVQNQG</sequence>
<proteinExistence type="inferred from homology"/>
<evidence type="ECO:0000256" key="3">
    <source>
        <dbReference type="ARBA" id="ARBA00022452"/>
    </source>
</evidence>
<keyword evidence="6 7" id="KW-0998">Cell outer membrane</keyword>
<dbReference type="AlphaFoldDB" id="A0A6L3JP24"/>
<evidence type="ECO:0000313" key="8">
    <source>
        <dbReference type="EMBL" id="KAA5401044.1"/>
    </source>
</evidence>
<evidence type="ECO:0000313" key="9">
    <source>
        <dbReference type="Proteomes" id="UP000482653"/>
    </source>
</evidence>
<dbReference type="PROSITE" id="PS52016">
    <property type="entry name" value="TONB_DEPENDENT_REC_3"/>
    <property type="match status" value="1"/>
</dbReference>
<keyword evidence="3 7" id="KW-1134">Transmembrane beta strand</keyword>
<evidence type="ECO:0000256" key="4">
    <source>
        <dbReference type="ARBA" id="ARBA00022692"/>
    </source>
</evidence>
<keyword evidence="2 7" id="KW-0813">Transport</keyword>
<keyword evidence="8" id="KW-0675">Receptor</keyword>
<evidence type="ECO:0000256" key="5">
    <source>
        <dbReference type="ARBA" id="ARBA00023136"/>
    </source>
</evidence>
<protein>
    <submittedName>
        <fullName evidence="8">TonB-dependent receptor</fullName>
    </submittedName>
</protein>
<evidence type="ECO:0000256" key="6">
    <source>
        <dbReference type="ARBA" id="ARBA00023237"/>
    </source>
</evidence>
<name>A0A6L3JP24_9BACE</name>
<dbReference type="InterPro" id="IPR039426">
    <property type="entry name" value="TonB-dep_rcpt-like"/>
</dbReference>
<dbReference type="SUPFAM" id="SSF56935">
    <property type="entry name" value="Porins"/>
    <property type="match status" value="1"/>
</dbReference>
<evidence type="ECO:0000256" key="7">
    <source>
        <dbReference type="PROSITE-ProRule" id="PRU01360"/>
    </source>
</evidence>
<comment type="subcellular location">
    <subcellularLocation>
        <location evidence="1 7">Cell outer membrane</location>
        <topology evidence="1 7">Multi-pass membrane protein</topology>
    </subcellularLocation>
</comment>
<dbReference type="InterPro" id="IPR036942">
    <property type="entry name" value="Beta-barrel_TonB_sf"/>
</dbReference>
<keyword evidence="4 7" id="KW-0812">Transmembrane</keyword>
<feature type="non-terminal residue" evidence="8">
    <location>
        <position position="1"/>
    </location>
</feature>
<keyword evidence="5 7" id="KW-0472">Membrane</keyword>
<dbReference type="Gene3D" id="2.40.170.20">
    <property type="entry name" value="TonB-dependent receptor, beta-barrel domain"/>
    <property type="match status" value="1"/>
</dbReference>
<evidence type="ECO:0000256" key="1">
    <source>
        <dbReference type="ARBA" id="ARBA00004571"/>
    </source>
</evidence>
<comment type="caution">
    <text evidence="8">The sequence shown here is derived from an EMBL/GenBank/DDBJ whole genome shotgun (WGS) entry which is preliminary data.</text>
</comment>
<dbReference type="GO" id="GO:0009279">
    <property type="term" value="C:cell outer membrane"/>
    <property type="evidence" value="ECO:0007669"/>
    <property type="project" value="UniProtKB-SubCell"/>
</dbReference>
<accession>A0A6L3JP24</accession>
<organism evidence="8 9">
    <name type="scientific">Bacteroides cellulosilyticus</name>
    <dbReference type="NCBI Taxonomy" id="246787"/>
    <lineage>
        <taxon>Bacteria</taxon>
        <taxon>Pseudomonadati</taxon>
        <taxon>Bacteroidota</taxon>
        <taxon>Bacteroidia</taxon>
        <taxon>Bacteroidales</taxon>
        <taxon>Bacteroidaceae</taxon>
        <taxon>Bacteroides</taxon>
    </lineage>
</organism>
<reference evidence="8 9" key="1">
    <citation type="journal article" date="2019" name="Nat. Med.">
        <title>A library of human gut bacterial isolates paired with longitudinal multiomics data enables mechanistic microbiome research.</title>
        <authorList>
            <person name="Poyet M."/>
            <person name="Groussin M."/>
            <person name="Gibbons S.M."/>
            <person name="Avila-Pacheco J."/>
            <person name="Jiang X."/>
            <person name="Kearney S.M."/>
            <person name="Perrotta A.R."/>
            <person name="Berdy B."/>
            <person name="Zhao S."/>
            <person name="Lieberman T.D."/>
            <person name="Swanson P.K."/>
            <person name="Smith M."/>
            <person name="Roesemann S."/>
            <person name="Alexander J.E."/>
            <person name="Rich S.A."/>
            <person name="Livny J."/>
            <person name="Vlamakis H."/>
            <person name="Clish C."/>
            <person name="Bullock K."/>
            <person name="Deik A."/>
            <person name="Scott J."/>
            <person name="Pierce K.A."/>
            <person name="Xavier R.J."/>
            <person name="Alm E.J."/>
        </authorList>
    </citation>
    <scope>NUCLEOTIDE SEQUENCE [LARGE SCALE GENOMIC DNA]</scope>
    <source>
        <strain evidence="8 9">BIOML-A8</strain>
    </source>
</reference>